<keyword evidence="8 12" id="KW-0220">Diaminopimelate biosynthesis</keyword>
<evidence type="ECO:0000256" key="5">
    <source>
        <dbReference type="ARBA" id="ARBA00021654"/>
    </source>
</evidence>
<dbReference type="InterPro" id="IPR036291">
    <property type="entry name" value="NAD(P)-bd_dom_sf"/>
</dbReference>
<organism evidence="13 14">
    <name type="scientific">Corynebacterium urealyticum</name>
    <dbReference type="NCBI Taxonomy" id="43771"/>
    <lineage>
        <taxon>Bacteria</taxon>
        <taxon>Bacillati</taxon>
        <taxon>Actinomycetota</taxon>
        <taxon>Actinomycetes</taxon>
        <taxon>Mycobacteriales</taxon>
        <taxon>Corynebacteriaceae</taxon>
        <taxon>Corynebacterium</taxon>
    </lineage>
</organism>
<gene>
    <name evidence="13" type="ORF">DI609_01525</name>
</gene>
<dbReference type="Gene3D" id="3.30.360.10">
    <property type="entry name" value="Dihydrodipicolinate Reductase, domain 2"/>
    <property type="match status" value="1"/>
</dbReference>
<evidence type="ECO:0000313" key="13">
    <source>
        <dbReference type="EMBL" id="PZP03048.1"/>
    </source>
</evidence>
<comment type="catalytic activity">
    <reaction evidence="11 12">
        <text>meso-2,6-diaminopimelate + NADP(+) + H2O = (S)-2-amino-6-oxoheptanedioate + NH4(+) + NADPH + H(+)</text>
        <dbReference type="Rhea" id="RHEA:13561"/>
        <dbReference type="ChEBI" id="CHEBI:15377"/>
        <dbReference type="ChEBI" id="CHEBI:15378"/>
        <dbReference type="ChEBI" id="CHEBI:28938"/>
        <dbReference type="ChEBI" id="CHEBI:57783"/>
        <dbReference type="ChEBI" id="CHEBI:57791"/>
        <dbReference type="ChEBI" id="CHEBI:58349"/>
        <dbReference type="ChEBI" id="CHEBI:58556"/>
        <dbReference type="EC" id="1.4.1.16"/>
    </reaction>
</comment>
<dbReference type="RefSeq" id="WP_012361163.1">
    <property type="nucleotide sequence ID" value="NZ_CP065982.1"/>
</dbReference>
<dbReference type="UniPathway" id="UPA00034">
    <property type="reaction ID" value="UER00026"/>
</dbReference>
<evidence type="ECO:0000256" key="8">
    <source>
        <dbReference type="ARBA" id="ARBA00022915"/>
    </source>
</evidence>
<comment type="pathway">
    <text evidence="1 12">Amino-acid biosynthesis; L-lysine biosynthesis via DAP pathway; DL-2,6-diaminopimelate from (S)-tetrahydrodipicolinate: step 1/1.</text>
</comment>
<dbReference type="SUPFAM" id="SSF51735">
    <property type="entry name" value="NAD(P)-binding Rossmann-fold domains"/>
    <property type="match status" value="1"/>
</dbReference>
<dbReference type="Pfam" id="PF16654">
    <property type="entry name" value="DAPDH_C"/>
    <property type="match status" value="1"/>
</dbReference>
<dbReference type="CDD" id="cd02270">
    <property type="entry name" value="meso-DAPDH_N"/>
    <property type="match status" value="1"/>
</dbReference>
<dbReference type="GO" id="GO:0047850">
    <property type="term" value="F:diaminopimelate dehydrogenase activity"/>
    <property type="evidence" value="ECO:0007669"/>
    <property type="project" value="UniProtKB-UniRule"/>
</dbReference>
<comment type="function">
    <text evidence="12">Catalyzes the reversible NADPH-dependent reductive amination of L-2-amino-6-oxopimelate, the acyclic form of L-tetrahydrodipicolinate, to generate the meso compound, D,L-2,6-diaminopimelate.</text>
</comment>
<sequence>MATIKAGIVGYGNLGKSVEAVIKQTSDIELVGVFSRRDSLDTDAPVIPVADVAEYADKIDVLYLCLGSATDIPEQAPEFAKYACTVDTYDNHRDVARHYSAMQDVAEKAGNVAVVSTGWDPGMFSLNRVYAAAVLPGAQQNTFWGPGLSQGHSDALRRIEGVASAVQYTLPAEEALDKARRGEAEGITGKNAHKRQCFVVPESDDAALKERIENDIRTMPDYFVGYEVEVNFISQEEFDKNHTGMPHGGHVITTGELGATRTHHTVEYTLELDRNPDFTAAVQVAYGRAAHRLKESGQTGAFTVLEIAPYLLSEKSLEDMLREDV</sequence>
<keyword evidence="6 12" id="KW-0028">Amino-acid biosynthesis</keyword>
<comment type="subunit">
    <text evidence="3 12">Homodimer.</text>
</comment>
<evidence type="ECO:0000256" key="11">
    <source>
        <dbReference type="ARBA" id="ARBA00052023"/>
    </source>
</evidence>
<accession>A0A2W5BC86</accession>
<evidence type="ECO:0000256" key="1">
    <source>
        <dbReference type="ARBA" id="ARBA00004896"/>
    </source>
</evidence>
<comment type="caution">
    <text evidence="13">The sequence shown here is derived from an EMBL/GenBank/DDBJ whole genome shotgun (WGS) entry which is preliminary data.</text>
</comment>
<reference evidence="13 14" key="1">
    <citation type="submission" date="2017-11" db="EMBL/GenBank/DDBJ databases">
        <title>Infants hospitalized years apart are colonized by the same room-sourced microbial strains.</title>
        <authorList>
            <person name="Brooks B."/>
            <person name="Olm M.R."/>
            <person name="Firek B.A."/>
            <person name="Baker R."/>
            <person name="Thomas B.C."/>
            <person name="Morowitz M.J."/>
            <person name="Banfield J.F."/>
        </authorList>
    </citation>
    <scope>NUCLEOTIDE SEQUENCE [LARGE SCALE GENOMIC DNA]</scope>
    <source>
        <strain evidence="13">S2_012_000_R3_87</strain>
    </source>
</reference>
<evidence type="ECO:0000256" key="4">
    <source>
        <dbReference type="ARBA" id="ARBA00012080"/>
    </source>
</evidence>
<protein>
    <recommendedName>
        <fullName evidence="5 12">Meso-diaminopimelate D-dehydrogenase</fullName>
        <shortName evidence="12">DAPDH</shortName>
        <shortName evidence="12">Meso-DAP dehydrogenase</shortName>
        <ecNumber evidence="4 12">1.4.1.16</ecNumber>
    </recommendedName>
</protein>
<dbReference type="GeneID" id="60604715"/>
<evidence type="ECO:0000256" key="7">
    <source>
        <dbReference type="ARBA" id="ARBA00022857"/>
    </source>
</evidence>
<keyword evidence="7 12" id="KW-0521">NADP</keyword>
<dbReference type="Gene3D" id="3.40.50.720">
    <property type="entry name" value="NAD(P)-binding Rossmann-like Domain"/>
    <property type="match status" value="1"/>
</dbReference>
<evidence type="ECO:0000313" key="14">
    <source>
        <dbReference type="Proteomes" id="UP000249451"/>
    </source>
</evidence>
<dbReference type="OMA" id="FGPGMSM"/>
<evidence type="ECO:0000256" key="6">
    <source>
        <dbReference type="ARBA" id="ARBA00022605"/>
    </source>
</evidence>
<dbReference type="SUPFAM" id="SSF55347">
    <property type="entry name" value="Glyceraldehyde-3-phosphate dehydrogenase-like, C-terminal domain"/>
    <property type="match status" value="1"/>
</dbReference>
<dbReference type="Proteomes" id="UP000249451">
    <property type="component" value="Unassembled WGS sequence"/>
</dbReference>
<dbReference type="EMBL" id="QFNY01000019">
    <property type="protein sequence ID" value="PZP03048.1"/>
    <property type="molecule type" value="Genomic_DNA"/>
</dbReference>
<dbReference type="GO" id="GO:0019877">
    <property type="term" value="P:diaminopimelate biosynthetic process"/>
    <property type="evidence" value="ECO:0007669"/>
    <property type="project" value="UniProtKB-UniRule"/>
</dbReference>
<evidence type="ECO:0000256" key="12">
    <source>
        <dbReference type="PIRNR" id="PIRNR025648"/>
    </source>
</evidence>
<comment type="similarity">
    <text evidence="2 12">Belongs to the diaminopimelate dehydrogenase family.</text>
</comment>
<name>A0A2W5BC86_9CORY</name>
<evidence type="ECO:0000256" key="9">
    <source>
        <dbReference type="ARBA" id="ARBA00023002"/>
    </source>
</evidence>
<dbReference type="GO" id="GO:0009089">
    <property type="term" value="P:lysine biosynthetic process via diaminopimelate"/>
    <property type="evidence" value="ECO:0007669"/>
    <property type="project" value="UniProtKB-UniRule"/>
</dbReference>
<dbReference type="InterPro" id="IPR032094">
    <property type="entry name" value="Meso-DAP_DH_C"/>
</dbReference>
<dbReference type="NCBIfam" id="TIGR01921">
    <property type="entry name" value="DAP-DH"/>
    <property type="match status" value="1"/>
</dbReference>
<keyword evidence="9 12" id="KW-0560">Oxidoreductase</keyword>
<evidence type="ECO:0000256" key="10">
    <source>
        <dbReference type="ARBA" id="ARBA00023154"/>
    </source>
</evidence>
<proteinExistence type="inferred from homology"/>
<evidence type="ECO:0000256" key="2">
    <source>
        <dbReference type="ARBA" id="ARBA00007442"/>
    </source>
</evidence>
<dbReference type="PIRSF" id="PIRSF025648">
    <property type="entry name" value="DDH"/>
    <property type="match status" value="1"/>
</dbReference>
<dbReference type="AlphaFoldDB" id="A0A2W5BC86"/>
<dbReference type="EC" id="1.4.1.16" evidence="4 12"/>
<keyword evidence="10 12" id="KW-0457">Lysine biosynthesis</keyword>
<dbReference type="InterPro" id="IPR010190">
    <property type="entry name" value="Diaminopimelate_DH_Ddh"/>
</dbReference>
<evidence type="ECO:0000256" key="3">
    <source>
        <dbReference type="ARBA" id="ARBA00011738"/>
    </source>
</evidence>